<comment type="caution">
    <text evidence="2">The sequence shown here is derived from an EMBL/GenBank/DDBJ whole genome shotgun (WGS) entry which is preliminary data.</text>
</comment>
<reference evidence="2" key="1">
    <citation type="journal article" date="2014" name="Int. J. Syst. Evol. Microbiol.">
        <title>Complete genome sequence of Corynebacterium casei LMG S-19264T (=DSM 44701T), isolated from a smear-ripened cheese.</title>
        <authorList>
            <consortium name="US DOE Joint Genome Institute (JGI-PGF)"/>
            <person name="Walter F."/>
            <person name="Albersmeier A."/>
            <person name="Kalinowski J."/>
            <person name="Ruckert C."/>
        </authorList>
    </citation>
    <scope>NUCLEOTIDE SEQUENCE</scope>
    <source>
        <strain evidence="2">JCM 4790</strain>
    </source>
</reference>
<evidence type="ECO:0000256" key="1">
    <source>
        <dbReference type="SAM" id="MobiDB-lite"/>
    </source>
</evidence>
<sequence length="154" mass="17382">MPPGESGADLRRGLEALTTFKKRVDGLLKTLEGSAGSPTKVEAQRISRASFSGPGTFHEASGLYAQYNNVHERLVSLSKTLGLQIESMRIAVHGADIGFDNLEEEQRRRFWQIQTRVDRDHREYTQEQREREAAERGQDGKTEEKRTDDTTAGY</sequence>
<proteinExistence type="predicted"/>
<organism evidence="2 3">
    <name type="scientific">Streptomyces minutiscleroticus</name>
    <dbReference type="NCBI Taxonomy" id="68238"/>
    <lineage>
        <taxon>Bacteria</taxon>
        <taxon>Bacillati</taxon>
        <taxon>Actinomycetota</taxon>
        <taxon>Actinomycetes</taxon>
        <taxon>Kitasatosporales</taxon>
        <taxon>Streptomycetaceae</taxon>
        <taxon>Streptomyces</taxon>
    </lineage>
</organism>
<gene>
    <name evidence="2" type="ORF">GCM10010358_64560</name>
</gene>
<dbReference type="RefSeq" id="WP_190193879.1">
    <property type="nucleotide sequence ID" value="NZ_BMVU01000046.1"/>
</dbReference>
<accession>A0A918NW61</accession>
<dbReference type="Proteomes" id="UP000619244">
    <property type="component" value="Unassembled WGS sequence"/>
</dbReference>
<evidence type="ECO:0000313" key="3">
    <source>
        <dbReference type="Proteomes" id="UP000619244"/>
    </source>
</evidence>
<keyword evidence="3" id="KW-1185">Reference proteome</keyword>
<feature type="compositionally biased region" description="Basic and acidic residues" evidence="1">
    <location>
        <begin position="116"/>
        <end position="154"/>
    </location>
</feature>
<evidence type="ECO:0000313" key="2">
    <source>
        <dbReference type="EMBL" id="GGY01704.1"/>
    </source>
</evidence>
<feature type="region of interest" description="Disordered" evidence="1">
    <location>
        <begin position="115"/>
        <end position="154"/>
    </location>
</feature>
<reference evidence="2" key="2">
    <citation type="submission" date="2020-09" db="EMBL/GenBank/DDBJ databases">
        <authorList>
            <person name="Sun Q."/>
            <person name="Ohkuma M."/>
        </authorList>
    </citation>
    <scope>NUCLEOTIDE SEQUENCE</scope>
    <source>
        <strain evidence="2">JCM 4790</strain>
    </source>
</reference>
<protein>
    <submittedName>
        <fullName evidence="2">Uncharacterized protein</fullName>
    </submittedName>
</protein>
<name>A0A918NW61_9ACTN</name>
<dbReference type="AlphaFoldDB" id="A0A918NW61"/>
<dbReference type="EMBL" id="BMVU01000046">
    <property type="protein sequence ID" value="GGY01704.1"/>
    <property type="molecule type" value="Genomic_DNA"/>
</dbReference>